<dbReference type="PANTHER" id="PTHR11085:SF4">
    <property type="entry name" value="NAD-DEPENDENT PROTEIN DEACYLASE"/>
    <property type="match status" value="1"/>
</dbReference>
<dbReference type="GO" id="GO:0046872">
    <property type="term" value="F:metal ion binding"/>
    <property type="evidence" value="ECO:0007669"/>
    <property type="project" value="UniProtKB-KW"/>
</dbReference>
<keyword evidence="2" id="KW-0808">Transferase</keyword>
<dbReference type="InterPro" id="IPR003000">
    <property type="entry name" value="Sirtuin"/>
</dbReference>
<feature type="binding site" evidence="4">
    <location>
        <position position="141"/>
    </location>
    <ligand>
        <name>Zn(2+)</name>
        <dbReference type="ChEBI" id="CHEBI:29105"/>
    </ligand>
</feature>
<dbReference type="InterPro" id="IPR026591">
    <property type="entry name" value="Sirtuin_cat_small_dom_sf"/>
</dbReference>
<dbReference type="PANTHER" id="PTHR11085">
    <property type="entry name" value="NAD-DEPENDENT PROTEIN DEACYLASE SIRTUIN-5, MITOCHONDRIAL-RELATED"/>
    <property type="match status" value="1"/>
</dbReference>
<evidence type="ECO:0000313" key="7">
    <source>
        <dbReference type="Proteomes" id="UP000229740"/>
    </source>
</evidence>
<feature type="domain" description="Deacetylase sirtuin-type" evidence="5">
    <location>
        <begin position="1"/>
        <end position="262"/>
    </location>
</feature>
<dbReference type="GO" id="GO:0070403">
    <property type="term" value="F:NAD+ binding"/>
    <property type="evidence" value="ECO:0007669"/>
    <property type="project" value="InterPro"/>
</dbReference>
<sequence>MSIVAFDTLYESIASCLHASRKILFITGAGISADSGLPTYRGLGGLYEKKDTEEGIPIETAISAMMLHEHPEITWKYLWQIGVNCRDACPNRAHEIISRLQEYKPDTWVLTQNIDGLHRAAGTKNVIEMHGDAFEMRCMKCGSPYTFDVIFPLTVQRPELPPRCLRENCRGIIRPNVVLFGEYLPSQAYAQLQALLDQGLDMVLSIGTSCSLPYITAPLYTPGIPTVEINPVETVVSEKVSYRIPLGAAEAMEGIWKAFCGR</sequence>
<dbReference type="Proteomes" id="UP000229740">
    <property type="component" value="Unassembled WGS sequence"/>
</dbReference>
<dbReference type="PROSITE" id="PS50305">
    <property type="entry name" value="SIRTUIN"/>
    <property type="match status" value="1"/>
</dbReference>
<keyword evidence="4" id="KW-0479">Metal-binding</keyword>
<evidence type="ECO:0000256" key="2">
    <source>
        <dbReference type="ARBA" id="ARBA00022679"/>
    </source>
</evidence>
<dbReference type="Gene3D" id="3.30.1600.10">
    <property type="entry name" value="SIR2/SIRT2 'Small Domain"/>
    <property type="match status" value="1"/>
</dbReference>
<feature type="active site" description="Proton acceptor" evidence="4">
    <location>
        <position position="130"/>
    </location>
</feature>
<protein>
    <recommendedName>
        <fullName evidence="1">protein acetyllysine N-acetyltransferase</fullName>
        <ecNumber evidence="1">2.3.1.286</ecNumber>
    </recommendedName>
</protein>
<feature type="binding site" evidence="4">
    <location>
        <position position="169"/>
    </location>
    <ligand>
        <name>Zn(2+)</name>
        <dbReference type="ChEBI" id="CHEBI:29105"/>
    </ligand>
</feature>
<evidence type="ECO:0000256" key="3">
    <source>
        <dbReference type="ARBA" id="ARBA00023027"/>
    </source>
</evidence>
<dbReference type="CDD" id="cd01407">
    <property type="entry name" value="SIR2-fam"/>
    <property type="match status" value="1"/>
</dbReference>
<evidence type="ECO:0000313" key="6">
    <source>
        <dbReference type="EMBL" id="PID56255.1"/>
    </source>
</evidence>
<accession>A0A2G6E2D7</accession>
<name>A0A2G6E2D7_9BACT</name>
<evidence type="ECO:0000256" key="4">
    <source>
        <dbReference type="PROSITE-ProRule" id="PRU00236"/>
    </source>
</evidence>
<dbReference type="InterPro" id="IPR026590">
    <property type="entry name" value="Ssirtuin_cat_dom"/>
</dbReference>
<organism evidence="6 7">
    <name type="scientific">candidate division KSB3 bacterium</name>
    <dbReference type="NCBI Taxonomy" id="2044937"/>
    <lineage>
        <taxon>Bacteria</taxon>
        <taxon>candidate division KSB3</taxon>
    </lineage>
</organism>
<evidence type="ECO:0000259" key="5">
    <source>
        <dbReference type="PROSITE" id="PS50305"/>
    </source>
</evidence>
<feature type="binding site" evidence="4">
    <location>
        <position position="138"/>
    </location>
    <ligand>
        <name>Zn(2+)</name>
        <dbReference type="ChEBI" id="CHEBI:29105"/>
    </ligand>
</feature>
<dbReference type="AlphaFoldDB" id="A0A2G6E2D7"/>
<dbReference type="InterPro" id="IPR029035">
    <property type="entry name" value="DHS-like_NAD/FAD-binding_dom"/>
</dbReference>
<dbReference type="EMBL" id="PDPS01000036">
    <property type="protein sequence ID" value="PID56255.1"/>
    <property type="molecule type" value="Genomic_DNA"/>
</dbReference>
<comment type="caution">
    <text evidence="6">The sequence shown here is derived from an EMBL/GenBank/DDBJ whole genome shotgun (WGS) entry which is preliminary data.</text>
</comment>
<dbReference type="Gene3D" id="3.40.50.1220">
    <property type="entry name" value="TPP-binding domain"/>
    <property type="match status" value="1"/>
</dbReference>
<dbReference type="Pfam" id="PF02146">
    <property type="entry name" value="SIR2"/>
    <property type="match status" value="1"/>
</dbReference>
<feature type="binding site" evidence="4">
    <location>
        <position position="164"/>
    </location>
    <ligand>
        <name>Zn(2+)</name>
        <dbReference type="ChEBI" id="CHEBI:29105"/>
    </ligand>
</feature>
<dbReference type="GO" id="GO:0017136">
    <property type="term" value="F:histone deacetylase activity, NAD-dependent"/>
    <property type="evidence" value="ECO:0007669"/>
    <property type="project" value="TreeGrafter"/>
</dbReference>
<keyword evidence="3" id="KW-0520">NAD</keyword>
<dbReference type="InterPro" id="IPR050134">
    <property type="entry name" value="NAD-dep_sirtuin_deacylases"/>
</dbReference>
<proteinExistence type="predicted"/>
<keyword evidence="4" id="KW-0862">Zinc</keyword>
<dbReference type="EC" id="2.3.1.286" evidence="1"/>
<dbReference type="SUPFAM" id="SSF52467">
    <property type="entry name" value="DHS-like NAD/FAD-binding domain"/>
    <property type="match status" value="1"/>
</dbReference>
<gene>
    <name evidence="6" type="ORF">CSB45_12035</name>
</gene>
<evidence type="ECO:0000256" key="1">
    <source>
        <dbReference type="ARBA" id="ARBA00012928"/>
    </source>
</evidence>
<reference evidence="6 7" key="1">
    <citation type="submission" date="2017-10" db="EMBL/GenBank/DDBJ databases">
        <title>Novel microbial diversity and functional potential in the marine mammal oral microbiome.</title>
        <authorList>
            <person name="Dudek N.K."/>
            <person name="Sun C.L."/>
            <person name="Burstein D."/>
            <person name="Kantor R.S."/>
            <person name="Aliaga Goltsman D.S."/>
            <person name="Bik E.M."/>
            <person name="Thomas B.C."/>
            <person name="Banfield J.F."/>
            <person name="Relman D.A."/>
        </authorList>
    </citation>
    <scope>NUCLEOTIDE SEQUENCE [LARGE SCALE GENOMIC DNA]</scope>
    <source>
        <strain evidence="6">DOLZORAL124_49_17</strain>
    </source>
</reference>